<dbReference type="Pfam" id="PF18758">
    <property type="entry name" value="KDZ"/>
    <property type="match status" value="1"/>
</dbReference>
<evidence type="ECO:0000313" key="2">
    <source>
        <dbReference type="Proteomes" id="UP000054279"/>
    </source>
</evidence>
<feature type="non-terminal residue" evidence="1">
    <location>
        <position position="263"/>
    </location>
</feature>
<dbReference type="Proteomes" id="UP000054279">
    <property type="component" value="Unassembled WGS sequence"/>
</dbReference>
<dbReference type="InterPro" id="IPR040521">
    <property type="entry name" value="KDZ"/>
</dbReference>
<dbReference type="AlphaFoldDB" id="A0A0C9UHB6"/>
<dbReference type="PANTHER" id="PTHR33096:SF1">
    <property type="entry name" value="CXC1-LIKE CYSTEINE CLUSTER ASSOCIATED WITH KDZ TRANSPOSASES DOMAIN-CONTAINING PROTEIN"/>
    <property type="match status" value="1"/>
</dbReference>
<feature type="non-terminal residue" evidence="1">
    <location>
        <position position="1"/>
    </location>
</feature>
<dbReference type="EMBL" id="KN837456">
    <property type="protein sequence ID" value="KIJ24801.1"/>
    <property type="molecule type" value="Genomic_DNA"/>
</dbReference>
<evidence type="ECO:0008006" key="3">
    <source>
        <dbReference type="Google" id="ProtNLM"/>
    </source>
</evidence>
<name>A0A0C9UHB6_SPHS4</name>
<proteinExistence type="predicted"/>
<gene>
    <name evidence="1" type="ORF">M422DRAFT_130151</name>
</gene>
<sequence length="263" mass="29492">PNVTLLRHGCIGTAPHVPSIAFTLRTLSVYRETHRPCPRFSAEAEIRALCYLNRIPYQAALANHFRITYDAYLSIRHEIQSRINNALGRSTPNWRALNSCPACEYRLENEPKLPFSKLVALDGNNSLRRIDPTAISDRTPLLDGRGPLTDYWIDSMTVDRFKDEVKKAKKPPEDAAAGADSHSICVERWRNAGPEERKRMWAMFAETGIFLGACRHGFVLFICDMIQSGELAKYPLALTSQLIDLFGSDIAIGYDIGCAFSST</sequence>
<keyword evidence="2" id="KW-1185">Reference proteome</keyword>
<accession>A0A0C9UHB6</accession>
<dbReference type="HOGENOM" id="CLU_013084_3_3_1"/>
<organism evidence="1 2">
    <name type="scientific">Sphaerobolus stellatus (strain SS14)</name>
    <dbReference type="NCBI Taxonomy" id="990650"/>
    <lineage>
        <taxon>Eukaryota</taxon>
        <taxon>Fungi</taxon>
        <taxon>Dikarya</taxon>
        <taxon>Basidiomycota</taxon>
        <taxon>Agaricomycotina</taxon>
        <taxon>Agaricomycetes</taxon>
        <taxon>Phallomycetidae</taxon>
        <taxon>Geastrales</taxon>
        <taxon>Sphaerobolaceae</taxon>
        <taxon>Sphaerobolus</taxon>
    </lineage>
</organism>
<dbReference type="PANTHER" id="PTHR33096">
    <property type="entry name" value="CXC2 DOMAIN-CONTAINING PROTEIN"/>
    <property type="match status" value="1"/>
</dbReference>
<reference evidence="1 2" key="1">
    <citation type="submission" date="2014-06" db="EMBL/GenBank/DDBJ databases">
        <title>Evolutionary Origins and Diversification of the Mycorrhizal Mutualists.</title>
        <authorList>
            <consortium name="DOE Joint Genome Institute"/>
            <consortium name="Mycorrhizal Genomics Consortium"/>
            <person name="Kohler A."/>
            <person name="Kuo A."/>
            <person name="Nagy L.G."/>
            <person name="Floudas D."/>
            <person name="Copeland A."/>
            <person name="Barry K.W."/>
            <person name="Cichocki N."/>
            <person name="Veneault-Fourrey C."/>
            <person name="LaButti K."/>
            <person name="Lindquist E.A."/>
            <person name="Lipzen A."/>
            <person name="Lundell T."/>
            <person name="Morin E."/>
            <person name="Murat C."/>
            <person name="Riley R."/>
            <person name="Ohm R."/>
            <person name="Sun H."/>
            <person name="Tunlid A."/>
            <person name="Henrissat B."/>
            <person name="Grigoriev I.V."/>
            <person name="Hibbett D.S."/>
            <person name="Martin F."/>
        </authorList>
    </citation>
    <scope>NUCLEOTIDE SEQUENCE [LARGE SCALE GENOMIC DNA]</scope>
    <source>
        <strain evidence="1 2">SS14</strain>
    </source>
</reference>
<evidence type="ECO:0000313" key="1">
    <source>
        <dbReference type="EMBL" id="KIJ24801.1"/>
    </source>
</evidence>
<dbReference type="OrthoDB" id="2505969at2759"/>
<protein>
    <recommendedName>
        <fullName evidence="3">CxC1-like cysteine cluster associated with KDZ transposases domain-containing protein</fullName>
    </recommendedName>
</protein>